<evidence type="ECO:0000313" key="3">
    <source>
        <dbReference type="WBParaSite" id="ACRNAN_scaffold3237.g25389.t1"/>
    </source>
</evidence>
<sequence length="82" mass="9226">MKGLFAFGLCFLALIKPIQSNNCTGCQEYQCWEQEAQCGPNGYFLEYGLKYCNRSSDPDVVRTFPLLYATGTNPASESRVDR</sequence>
<protein>
    <submittedName>
        <fullName evidence="3">Secreted protein</fullName>
    </submittedName>
</protein>
<feature type="signal peptide" evidence="1">
    <location>
        <begin position="1"/>
        <end position="20"/>
    </location>
</feature>
<proteinExistence type="predicted"/>
<organism evidence="2 3">
    <name type="scientific">Acrobeloides nanus</name>
    <dbReference type="NCBI Taxonomy" id="290746"/>
    <lineage>
        <taxon>Eukaryota</taxon>
        <taxon>Metazoa</taxon>
        <taxon>Ecdysozoa</taxon>
        <taxon>Nematoda</taxon>
        <taxon>Chromadorea</taxon>
        <taxon>Rhabditida</taxon>
        <taxon>Tylenchina</taxon>
        <taxon>Cephalobomorpha</taxon>
        <taxon>Cephaloboidea</taxon>
        <taxon>Cephalobidae</taxon>
        <taxon>Acrobeloides</taxon>
    </lineage>
</organism>
<dbReference type="Proteomes" id="UP000887540">
    <property type="component" value="Unplaced"/>
</dbReference>
<keyword evidence="2" id="KW-1185">Reference proteome</keyword>
<dbReference type="WBParaSite" id="ACRNAN_scaffold3237.g25389.t1">
    <property type="protein sequence ID" value="ACRNAN_scaffold3237.g25389.t1"/>
    <property type="gene ID" value="ACRNAN_scaffold3237.g25389"/>
</dbReference>
<name>A0A914DPT7_9BILA</name>
<evidence type="ECO:0000256" key="1">
    <source>
        <dbReference type="SAM" id="SignalP"/>
    </source>
</evidence>
<reference evidence="3" key="1">
    <citation type="submission" date="2022-11" db="UniProtKB">
        <authorList>
            <consortium name="WormBaseParasite"/>
        </authorList>
    </citation>
    <scope>IDENTIFICATION</scope>
</reference>
<keyword evidence="1" id="KW-0732">Signal</keyword>
<dbReference type="AlphaFoldDB" id="A0A914DPT7"/>
<feature type="chain" id="PRO_5038092759" evidence="1">
    <location>
        <begin position="21"/>
        <end position="82"/>
    </location>
</feature>
<accession>A0A914DPT7</accession>
<evidence type="ECO:0000313" key="2">
    <source>
        <dbReference type="Proteomes" id="UP000887540"/>
    </source>
</evidence>